<sequence length="312" mass="35306">MKKMILPFTLQQLRILKAVASEKSFTKAAEILYVSQPSLSKQIKVLENRLGIILLNRENNTLSLTEGGKVFLQYSERILALCEESCRALNDVKNGDRGNLIVGASQTIGTYLMPRVLALFAQNYPQININVQVDSTRVIAKKVVNREIDIAVVGGDVPEELKKKLETENFVEDELILIVPKSHPFALKTEKKINKDDLYHLNFITLNSTSTIRKFIDNILIQNDIETKQFNVIMQLNSIEAIKTAVSLGLGAAFVSSSAIEKEIELKTVEILTIENIKITRTLSIISNNECYRTKALEFFYNELWMLKRISN</sequence>
<dbReference type="InterPro" id="IPR036390">
    <property type="entry name" value="WH_DNA-bd_sf"/>
</dbReference>
<dbReference type="PROSITE" id="PS50931">
    <property type="entry name" value="HTH_LYSR"/>
    <property type="match status" value="1"/>
</dbReference>
<keyword evidence="4" id="KW-0805">Transcription regulation</keyword>
<evidence type="ECO:0000256" key="1">
    <source>
        <dbReference type="ARBA" id="ARBA00003782"/>
    </source>
</evidence>
<dbReference type="InterPro" id="IPR000847">
    <property type="entry name" value="LysR_HTH_N"/>
</dbReference>
<keyword evidence="8" id="KW-0150">Chloroplast</keyword>
<dbReference type="InterPro" id="IPR005119">
    <property type="entry name" value="LysR_subst-bd"/>
</dbReference>
<geneLocation type="chloroplast" evidence="8"/>
<name>A0A8F5J9J9_9STRA</name>
<dbReference type="CDD" id="cd08420">
    <property type="entry name" value="PBP2_CysL_like"/>
    <property type="match status" value="1"/>
</dbReference>
<evidence type="ECO:0000256" key="3">
    <source>
        <dbReference type="ARBA" id="ARBA00018907"/>
    </source>
</evidence>
<reference evidence="8" key="1">
    <citation type="submission" date="2021-03" db="EMBL/GenBank/DDBJ databases">
        <authorList>
            <person name="Xu Q."/>
            <person name="Chen N."/>
        </authorList>
    </citation>
    <scope>NUCLEOTIDE SEQUENCE</scope>
</reference>
<dbReference type="GO" id="GO:0000976">
    <property type="term" value="F:transcription cis-regulatory region binding"/>
    <property type="evidence" value="ECO:0007669"/>
    <property type="project" value="TreeGrafter"/>
</dbReference>
<evidence type="ECO:0000256" key="4">
    <source>
        <dbReference type="ARBA" id="ARBA00023015"/>
    </source>
</evidence>
<dbReference type="FunFam" id="1.10.10.10:FF:000001">
    <property type="entry name" value="LysR family transcriptional regulator"/>
    <property type="match status" value="1"/>
</dbReference>
<feature type="domain" description="HTH lysR-type" evidence="7">
    <location>
        <begin position="8"/>
        <end position="65"/>
    </location>
</feature>
<dbReference type="PANTHER" id="PTHR30126:SF39">
    <property type="entry name" value="HTH-TYPE TRANSCRIPTIONAL REGULATOR CYSL"/>
    <property type="match status" value="1"/>
</dbReference>
<organism evidence="8">
    <name type="scientific">Chaetoceros pseudocurvisetus</name>
    <dbReference type="NCBI Taxonomy" id="426637"/>
    <lineage>
        <taxon>Eukaryota</taxon>
        <taxon>Sar</taxon>
        <taxon>Stramenopiles</taxon>
        <taxon>Ochrophyta</taxon>
        <taxon>Bacillariophyta</taxon>
        <taxon>Coscinodiscophyceae</taxon>
        <taxon>Chaetocerotophycidae</taxon>
        <taxon>Chaetocerotales</taxon>
        <taxon>Chaetocerotaceae</taxon>
        <taxon>Chaetoceros</taxon>
    </lineage>
</organism>
<keyword evidence="6" id="KW-0804">Transcription</keyword>
<evidence type="ECO:0000256" key="6">
    <source>
        <dbReference type="ARBA" id="ARBA00023163"/>
    </source>
</evidence>
<dbReference type="PANTHER" id="PTHR30126">
    <property type="entry name" value="HTH-TYPE TRANSCRIPTIONAL REGULATOR"/>
    <property type="match status" value="1"/>
</dbReference>
<evidence type="ECO:0000259" key="7">
    <source>
        <dbReference type="PROSITE" id="PS50931"/>
    </source>
</evidence>
<proteinExistence type="inferred from homology"/>
<dbReference type="SUPFAM" id="SSF46785">
    <property type="entry name" value="Winged helix' DNA-binding domain"/>
    <property type="match status" value="1"/>
</dbReference>
<evidence type="ECO:0000313" key="8">
    <source>
        <dbReference type="EMBL" id="QXM17636.1"/>
    </source>
</evidence>
<dbReference type="SUPFAM" id="SSF53850">
    <property type="entry name" value="Periplasmic binding protein-like II"/>
    <property type="match status" value="1"/>
</dbReference>
<comment type="function">
    <text evidence="1">Trans-acting transcriptional regulator of RuBisCO genes (rbcL and rbcS) expression.</text>
</comment>
<dbReference type="EMBL" id="MW845777">
    <property type="protein sequence ID" value="QXM17636.1"/>
    <property type="molecule type" value="Genomic_DNA"/>
</dbReference>
<protein>
    <recommendedName>
        <fullName evidence="3">Probable RuBisCO transcriptional regulator</fullName>
    </recommendedName>
</protein>
<evidence type="ECO:0000256" key="5">
    <source>
        <dbReference type="ARBA" id="ARBA00023125"/>
    </source>
</evidence>
<dbReference type="Pfam" id="PF00126">
    <property type="entry name" value="HTH_1"/>
    <property type="match status" value="1"/>
</dbReference>
<evidence type="ECO:0000256" key="2">
    <source>
        <dbReference type="ARBA" id="ARBA00009437"/>
    </source>
</evidence>
<keyword evidence="8" id="KW-0934">Plastid</keyword>
<dbReference type="AlphaFoldDB" id="A0A8F5J9J9"/>
<dbReference type="GO" id="GO:0003700">
    <property type="term" value="F:DNA-binding transcription factor activity"/>
    <property type="evidence" value="ECO:0007669"/>
    <property type="project" value="InterPro"/>
</dbReference>
<dbReference type="Pfam" id="PF03466">
    <property type="entry name" value="LysR_substrate"/>
    <property type="match status" value="1"/>
</dbReference>
<dbReference type="Gene3D" id="1.10.10.10">
    <property type="entry name" value="Winged helix-like DNA-binding domain superfamily/Winged helix DNA-binding domain"/>
    <property type="match status" value="1"/>
</dbReference>
<accession>A0A8F5J9J9</accession>
<gene>
    <name evidence="8" type="primary">lysR</name>
</gene>
<dbReference type="InterPro" id="IPR036388">
    <property type="entry name" value="WH-like_DNA-bd_sf"/>
</dbReference>
<comment type="similarity">
    <text evidence="2">Belongs to the LysR transcriptional regulatory family.</text>
</comment>
<dbReference type="PRINTS" id="PR00039">
    <property type="entry name" value="HTHLYSR"/>
</dbReference>
<dbReference type="Gene3D" id="3.40.190.290">
    <property type="match status" value="1"/>
</dbReference>
<keyword evidence="5" id="KW-0238">DNA-binding</keyword>